<gene>
    <name evidence="6" type="ORF">IFO71_06410</name>
</gene>
<organism evidence="6 7">
    <name type="scientific">Pseudomarimonas arenosa</name>
    <dbReference type="NCBI Taxonomy" id="2774145"/>
    <lineage>
        <taxon>Bacteria</taxon>
        <taxon>Pseudomonadati</taxon>
        <taxon>Pseudomonadota</taxon>
        <taxon>Gammaproteobacteria</taxon>
        <taxon>Lysobacterales</taxon>
        <taxon>Lysobacteraceae</taxon>
        <taxon>Pseudomarimonas</taxon>
    </lineage>
</organism>
<evidence type="ECO:0000259" key="5">
    <source>
        <dbReference type="PROSITE" id="PS50977"/>
    </source>
</evidence>
<keyword evidence="1" id="KW-0805">Transcription regulation</keyword>
<name>A0AAW3ZJM4_9GAMM</name>
<dbReference type="PANTHER" id="PTHR30055">
    <property type="entry name" value="HTH-TYPE TRANSCRIPTIONAL REGULATOR RUTR"/>
    <property type="match status" value="1"/>
</dbReference>
<evidence type="ECO:0000256" key="2">
    <source>
        <dbReference type="ARBA" id="ARBA00023125"/>
    </source>
</evidence>
<keyword evidence="7" id="KW-1185">Reference proteome</keyword>
<dbReference type="PANTHER" id="PTHR30055:SF234">
    <property type="entry name" value="HTH-TYPE TRANSCRIPTIONAL REGULATOR BETI"/>
    <property type="match status" value="1"/>
</dbReference>
<dbReference type="Gene3D" id="1.10.357.10">
    <property type="entry name" value="Tetracycline Repressor, domain 2"/>
    <property type="match status" value="1"/>
</dbReference>
<sequence>MKTPLPSAREQKKQATRNALIAAAQRRFRDIGYASTTIDDICADAKIGRRSFFRYFADKESLVFPQRSERLQQFLDLLRHGPERDDPVGNLRHIAQIFAKQYGEHRESLLAQQRLIESSAELLAREREIDRDWENAMTQAVRNRLDGQPDAEVQARLFAGAAIGVIRATMRYWFENDGRPDLAELGHKALDRLEQGFWAD</sequence>
<evidence type="ECO:0000256" key="1">
    <source>
        <dbReference type="ARBA" id="ARBA00023015"/>
    </source>
</evidence>
<dbReference type="Pfam" id="PF17754">
    <property type="entry name" value="TetR_C_14"/>
    <property type="match status" value="1"/>
</dbReference>
<dbReference type="InterPro" id="IPR001647">
    <property type="entry name" value="HTH_TetR"/>
</dbReference>
<keyword evidence="3" id="KW-0804">Transcription</keyword>
<dbReference type="InterPro" id="IPR050109">
    <property type="entry name" value="HTH-type_TetR-like_transc_reg"/>
</dbReference>
<dbReference type="EMBL" id="JACYTR010000008">
    <property type="protein sequence ID" value="MBD8525372.1"/>
    <property type="molecule type" value="Genomic_DNA"/>
</dbReference>
<dbReference type="InterPro" id="IPR009057">
    <property type="entry name" value="Homeodomain-like_sf"/>
</dbReference>
<reference evidence="6 7" key="1">
    <citation type="submission" date="2020-09" db="EMBL/GenBank/DDBJ databases">
        <title>Pseudoxanthomonas sp. CAU 1598 isolated from sand of Yaerae Beach.</title>
        <authorList>
            <person name="Kim W."/>
        </authorList>
    </citation>
    <scope>NUCLEOTIDE SEQUENCE [LARGE SCALE GENOMIC DNA]</scope>
    <source>
        <strain evidence="6 7">CAU 1598</strain>
    </source>
</reference>
<dbReference type="Gene3D" id="1.10.10.60">
    <property type="entry name" value="Homeodomain-like"/>
    <property type="match status" value="1"/>
</dbReference>
<evidence type="ECO:0000313" key="7">
    <source>
        <dbReference type="Proteomes" id="UP000613768"/>
    </source>
</evidence>
<dbReference type="GO" id="GO:0003700">
    <property type="term" value="F:DNA-binding transcription factor activity"/>
    <property type="evidence" value="ECO:0007669"/>
    <property type="project" value="TreeGrafter"/>
</dbReference>
<dbReference type="SUPFAM" id="SSF48498">
    <property type="entry name" value="Tetracyclin repressor-like, C-terminal domain"/>
    <property type="match status" value="1"/>
</dbReference>
<keyword evidence="2 4" id="KW-0238">DNA-binding</keyword>
<dbReference type="Proteomes" id="UP000613768">
    <property type="component" value="Unassembled WGS sequence"/>
</dbReference>
<evidence type="ECO:0000313" key="6">
    <source>
        <dbReference type="EMBL" id="MBD8525372.1"/>
    </source>
</evidence>
<dbReference type="SUPFAM" id="SSF46689">
    <property type="entry name" value="Homeodomain-like"/>
    <property type="match status" value="1"/>
</dbReference>
<dbReference type="RefSeq" id="WP_192028712.1">
    <property type="nucleotide sequence ID" value="NZ_JACYTR010000008.1"/>
</dbReference>
<dbReference type="PROSITE" id="PS50977">
    <property type="entry name" value="HTH_TETR_2"/>
    <property type="match status" value="1"/>
</dbReference>
<dbReference type="AlphaFoldDB" id="A0AAW3ZJM4"/>
<dbReference type="Pfam" id="PF00440">
    <property type="entry name" value="TetR_N"/>
    <property type="match status" value="1"/>
</dbReference>
<dbReference type="PROSITE" id="PS01081">
    <property type="entry name" value="HTH_TETR_1"/>
    <property type="match status" value="1"/>
</dbReference>
<dbReference type="InterPro" id="IPR036271">
    <property type="entry name" value="Tet_transcr_reg_TetR-rel_C_sf"/>
</dbReference>
<dbReference type="GO" id="GO:0000976">
    <property type="term" value="F:transcription cis-regulatory region binding"/>
    <property type="evidence" value="ECO:0007669"/>
    <property type="project" value="TreeGrafter"/>
</dbReference>
<accession>A0AAW3ZJM4</accession>
<evidence type="ECO:0000256" key="4">
    <source>
        <dbReference type="PROSITE-ProRule" id="PRU00335"/>
    </source>
</evidence>
<feature type="DNA-binding region" description="H-T-H motif" evidence="4">
    <location>
        <begin position="37"/>
        <end position="56"/>
    </location>
</feature>
<dbReference type="InterPro" id="IPR041347">
    <property type="entry name" value="MftR_C"/>
</dbReference>
<protein>
    <submittedName>
        <fullName evidence="6">TetR family transcriptional regulator</fullName>
    </submittedName>
</protein>
<feature type="domain" description="HTH tetR-type" evidence="5">
    <location>
        <begin position="14"/>
        <end position="74"/>
    </location>
</feature>
<dbReference type="InterPro" id="IPR023772">
    <property type="entry name" value="DNA-bd_HTH_TetR-type_CS"/>
</dbReference>
<evidence type="ECO:0000256" key="3">
    <source>
        <dbReference type="ARBA" id="ARBA00023163"/>
    </source>
</evidence>
<comment type="caution">
    <text evidence="6">The sequence shown here is derived from an EMBL/GenBank/DDBJ whole genome shotgun (WGS) entry which is preliminary data.</text>
</comment>
<proteinExistence type="predicted"/>